<dbReference type="Proteomes" id="UP000824024">
    <property type="component" value="Unassembled WGS sequence"/>
</dbReference>
<feature type="transmembrane region" description="Helical" evidence="1">
    <location>
        <begin position="254"/>
        <end position="276"/>
    </location>
</feature>
<keyword evidence="3" id="KW-0482">Metalloprotease</keyword>
<dbReference type="PANTHER" id="PTHR36435:SF1">
    <property type="entry name" value="CAAX AMINO TERMINAL PROTEASE FAMILY PROTEIN"/>
    <property type="match status" value="1"/>
</dbReference>
<dbReference type="PANTHER" id="PTHR36435">
    <property type="entry name" value="SLR1288 PROTEIN"/>
    <property type="match status" value="1"/>
</dbReference>
<keyword evidence="1" id="KW-1133">Transmembrane helix</keyword>
<keyword evidence="3" id="KW-0378">Hydrolase</keyword>
<reference evidence="3" key="2">
    <citation type="submission" date="2021-04" db="EMBL/GenBank/DDBJ databases">
        <authorList>
            <person name="Gilroy R."/>
        </authorList>
    </citation>
    <scope>NUCLEOTIDE SEQUENCE</scope>
    <source>
        <strain evidence="3">CHK192-9172</strain>
    </source>
</reference>
<feature type="transmembrane region" description="Helical" evidence="1">
    <location>
        <begin position="182"/>
        <end position="198"/>
    </location>
</feature>
<evidence type="ECO:0000313" key="4">
    <source>
        <dbReference type="Proteomes" id="UP000824024"/>
    </source>
</evidence>
<feature type="transmembrane region" description="Helical" evidence="1">
    <location>
        <begin position="12"/>
        <end position="36"/>
    </location>
</feature>
<dbReference type="GO" id="GO:0080120">
    <property type="term" value="P:CAAX-box protein maturation"/>
    <property type="evidence" value="ECO:0007669"/>
    <property type="project" value="UniProtKB-ARBA"/>
</dbReference>
<name>A0A9D2IEV9_9FIRM</name>
<feature type="transmembrane region" description="Helical" evidence="1">
    <location>
        <begin position="205"/>
        <end position="228"/>
    </location>
</feature>
<comment type="caution">
    <text evidence="3">The sequence shown here is derived from an EMBL/GenBank/DDBJ whole genome shotgun (WGS) entry which is preliminary data.</text>
</comment>
<feature type="transmembrane region" description="Helical" evidence="1">
    <location>
        <begin position="42"/>
        <end position="65"/>
    </location>
</feature>
<accession>A0A9D2IEV9</accession>
<keyword evidence="1" id="KW-0472">Membrane</keyword>
<proteinExistence type="predicted"/>
<dbReference type="Pfam" id="PF02517">
    <property type="entry name" value="Rce1-like"/>
    <property type="match status" value="1"/>
</dbReference>
<evidence type="ECO:0000256" key="1">
    <source>
        <dbReference type="SAM" id="Phobius"/>
    </source>
</evidence>
<feature type="transmembrane region" description="Helical" evidence="1">
    <location>
        <begin position="306"/>
        <end position="323"/>
    </location>
</feature>
<feature type="domain" description="CAAX prenyl protease 2/Lysostaphin resistance protein A-like" evidence="2">
    <location>
        <begin position="129"/>
        <end position="216"/>
    </location>
</feature>
<dbReference type="EMBL" id="DXCH01000027">
    <property type="protein sequence ID" value="HIZ06475.1"/>
    <property type="molecule type" value="Genomic_DNA"/>
</dbReference>
<keyword evidence="3" id="KW-0645">Protease</keyword>
<feature type="transmembrane region" description="Helical" evidence="1">
    <location>
        <begin position="130"/>
        <end position="149"/>
    </location>
</feature>
<keyword evidence="1" id="KW-0812">Transmembrane</keyword>
<dbReference type="InterPro" id="IPR003675">
    <property type="entry name" value="Rce1/LyrA-like_dom"/>
</dbReference>
<dbReference type="InterPro" id="IPR052710">
    <property type="entry name" value="CAAX_protease"/>
</dbReference>
<feature type="transmembrane region" description="Helical" evidence="1">
    <location>
        <begin position="156"/>
        <end position="176"/>
    </location>
</feature>
<reference evidence="3" key="1">
    <citation type="journal article" date="2021" name="PeerJ">
        <title>Extensive microbial diversity within the chicken gut microbiome revealed by metagenomics and culture.</title>
        <authorList>
            <person name="Gilroy R."/>
            <person name="Ravi A."/>
            <person name="Getino M."/>
            <person name="Pursley I."/>
            <person name="Horton D.L."/>
            <person name="Alikhan N.F."/>
            <person name="Baker D."/>
            <person name="Gharbi K."/>
            <person name="Hall N."/>
            <person name="Watson M."/>
            <person name="Adriaenssens E.M."/>
            <person name="Foster-Nyarko E."/>
            <person name="Jarju S."/>
            <person name="Secka A."/>
            <person name="Antonio M."/>
            <person name="Oren A."/>
            <person name="Chaudhuri R.R."/>
            <person name="La Ragione R."/>
            <person name="Hildebrand F."/>
            <person name="Pallen M.J."/>
        </authorList>
    </citation>
    <scope>NUCLEOTIDE SEQUENCE</scope>
    <source>
        <strain evidence="3">CHK192-9172</strain>
    </source>
</reference>
<protein>
    <submittedName>
        <fullName evidence="3">CPBP family intramembrane metalloprotease</fullName>
    </submittedName>
</protein>
<feature type="transmembrane region" description="Helical" evidence="1">
    <location>
        <begin position="85"/>
        <end position="110"/>
    </location>
</feature>
<gene>
    <name evidence="3" type="ORF">IAA08_00900</name>
</gene>
<dbReference type="AlphaFoldDB" id="A0A9D2IEV9"/>
<dbReference type="GO" id="GO:0008237">
    <property type="term" value="F:metallopeptidase activity"/>
    <property type="evidence" value="ECO:0007669"/>
    <property type="project" value="UniProtKB-KW"/>
</dbReference>
<organism evidence="3 4">
    <name type="scientific">Candidatus Eubacterium avistercoris</name>
    <dbReference type="NCBI Taxonomy" id="2838567"/>
    <lineage>
        <taxon>Bacteria</taxon>
        <taxon>Bacillati</taxon>
        <taxon>Bacillota</taxon>
        <taxon>Clostridia</taxon>
        <taxon>Eubacteriales</taxon>
        <taxon>Eubacteriaceae</taxon>
        <taxon>Eubacterium</taxon>
    </lineage>
</organism>
<sequence length="324" mass="36702">MSVKKYFNRTGYAFFLYIAVAMGLQFVLSLIVNWIWPLSMTRMIVVWAVSFIPMYLVAAPLCSLLMKKLPKRELYRSDIRFGQLILLFFMTMCLLICGSIIGTIVSTAISNTSGLYTDSSLDTLMLSTNPLILLLVVVIVGPIVEELLFRRLLIDRLIVFGDKAAIFISAFMFGIMHGNFEQLFYAFGVGLLFGYVYIRSGKLRYSIFLHMAVNFFGGFLSVMLLNGLDIYQLQYYSMAPGIFSQELINSLGRLLLLALYEIAIIGFAIAGLVLLIRMRKRFMLKKGEMNLTVGQALKKMVTTPGMLLYIAACAFMFVLNMWPY</sequence>
<dbReference type="GO" id="GO:0004175">
    <property type="term" value="F:endopeptidase activity"/>
    <property type="evidence" value="ECO:0007669"/>
    <property type="project" value="UniProtKB-ARBA"/>
</dbReference>
<evidence type="ECO:0000259" key="2">
    <source>
        <dbReference type="Pfam" id="PF02517"/>
    </source>
</evidence>
<evidence type="ECO:0000313" key="3">
    <source>
        <dbReference type="EMBL" id="HIZ06475.1"/>
    </source>
</evidence>